<protein>
    <recommendedName>
        <fullName evidence="4">Bacterial Ig-like domain-containing protein</fullName>
    </recommendedName>
</protein>
<reference evidence="2 3" key="1">
    <citation type="submission" date="2019-03" db="EMBL/GenBank/DDBJ databases">
        <title>Genomic Encyclopedia of Type Strains, Phase IV (KMG-IV): sequencing the most valuable type-strain genomes for metagenomic binning, comparative biology and taxonomic classification.</title>
        <authorList>
            <person name="Goeker M."/>
        </authorList>
    </citation>
    <scope>NUCLEOTIDE SEQUENCE [LARGE SCALE GENOMIC DNA]</scope>
    <source>
        <strain evidence="2 3">DSM 15534</strain>
    </source>
</reference>
<dbReference type="InterPro" id="IPR013783">
    <property type="entry name" value="Ig-like_fold"/>
</dbReference>
<feature type="compositionally biased region" description="Polar residues" evidence="1">
    <location>
        <begin position="178"/>
        <end position="188"/>
    </location>
</feature>
<evidence type="ECO:0000313" key="2">
    <source>
        <dbReference type="EMBL" id="TCJ98291.1"/>
    </source>
</evidence>
<feature type="region of interest" description="Disordered" evidence="1">
    <location>
        <begin position="162"/>
        <end position="188"/>
    </location>
</feature>
<keyword evidence="3" id="KW-1185">Reference proteome</keyword>
<evidence type="ECO:0000256" key="1">
    <source>
        <dbReference type="SAM" id="MobiDB-lite"/>
    </source>
</evidence>
<gene>
    <name evidence="2" type="ORF">EV694_0676</name>
</gene>
<evidence type="ECO:0008006" key="4">
    <source>
        <dbReference type="Google" id="ProtNLM"/>
    </source>
</evidence>
<sequence length="410" mass="42848">MTTTIKVLSAKKTLANYKVAKGEKIVIEASNKANYQLIDDNTGFAPQNIIAKRVGNDLQILLEDGDLEPDVIIQNYYSDNTEGTTNLIVGEHENGKIYAYVPTTGEKADAVSMLDDQDSAPQALGGEERDSAFWIFSPWWLLALIPFAGGIALVAGGSGGSNNDDNASNNNSSRDATETNSSIDSQVNVNGESINITGTSTNVNEGAVVTFTIEDSQGNTVTATTTVAADGTYSLADIDVSSLTDGRLNVETSATDSNGVTITDDDLVDLDARASSIEVNVTVNNEDATVDVNGSTTDVAAGETVTVTITDKDGDTVTATTTVNEDGTYSLDDIDVSSLTDGELTIKVETTDNNGNTISETDDSQVLDAVESRISVDGTVNNENGTVSVAGETDDVSADTVVTVTITDSD</sequence>
<feature type="non-terminal residue" evidence="2">
    <location>
        <position position="410"/>
    </location>
</feature>
<organism evidence="2 3">
    <name type="scientific">Volucribacter psittacicida</name>
    <dbReference type="NCBI Taxonomy" id="203482"/>
    <lineage>
        <taxon>Bacteria</taxon>
        <taxon>Pseudomonadati</taxon>
        <taxon>Pseudomonadota</taxon>
        <taxon>Gammaproteobacteria</taxon>
        <taxon>Pasteurellales</taxon>
        <taxon>Pasteurellaceae</taxon>
        <taxon>Volucribacter</taxon>
    </lineage>
</organism>
<dbReference type="Gene3D" id="2.60.40.10">
    <property type="entry name" value="Immunoglobulins"/>
    <property type="match status" value="2"/>
</dbReference>
<comment type="caution">
    <text evidence="2">The sequence shown here is derived from an EMBL/GenBank/DDBJ whole genome shotgun (WGS) entry which is preliminary data.</text>
</comment>
<dbReference type="Proteomes" id="UP000294702">
    <property type="component" value="Unassembled WGS sequence"/>
</dbReference>
<dbReference type="NCBIfam" id="NF033510">
    <property type="entry name" value="Ca_tandemer"/>
    <property type="match status" value="1"/>
</dbReference>
<evidence type="ECO:0000313" key="3">
    <source>
        <dbReference type="Proteomes" id="UP000294702"/>
    </source>
</evidence>
<feature type="compositionally biased region" description="Low complexity" evidence="1">
    <location>
        <begin position="162"/>
        <end position="173"/>
    </location>
</feature>
<name>A0A4R1G3Z4_9PAST</name>
<accession>A0A4R1G3Z4</accession>
<proteinExistence type="predicted"/>
<dbReference type="AlphaFoldDB" id="A0A4R1G3Z4"/>
<dbReference type="EMBL" id="SMFT01000002">
    <property type="protein sequence ID" value="TCJ98291.1"/>
    <property type="molecule type" value="Genomic_DNA"/>
</dbReference>